<evidence type="ECO:0000313" key="2">
    <source>
        <dbReference type="EMBL" id="BAT92596.1"/>
    </source>
</evidence>
<sequence>MQLAGYLLLVAFPLVSLSLQTLRNVLCTNFWWLMRAVKLASVRSTTRTFLGVVLLSFPEEDEVSLEATLERNEDDVAA</sequence>
<dbReference type="EMBL" id="AP015040">
    <property type="protein sequence ID" value="BAT92596.1"/>
    <property type="molecule type" value="Genomic_DNA"/>
</dbReference>
<dbReference type="Proteomes" id="UP000291084">
    <property type="component" value="Chromosome 7"/>
</dbReference>
<evidence type="ECO:0000313" key="3">
    <source>
        <dbReference type="Proteomes" id="UP000291084"/>
    </source>
</evidence>
<dbReference type="AlphaFoldDB" id="A0A0S3SIC1"/>
<feature type="signal peptide" evidence="1">
    <location>
        <begin position="1"/>
        <end position="18"/>
    </location>
</feature>
<gene>
    <name evidence="2" type="primary">Vigan.07G135600</name>
    <name evidence="2" type="ORF">VIGAN_07135600</name>
</gene>
<feature type="chain" id="PRO_5006618198" description="Secreted protein" evidence="1">
    <location>
        <begin position="19"/>
        <end position="78"/>
    </location>
</feature>
<protein>
    <recommendedName>
        <fullName evidence="4">Secreted protein</fullName>
    </recommendedName>
</protein>
<keyword evidence="1" id="KW-0732">Signal</keyword>
<keyword evidence="3" id="KW-1185">Reference proteome</keyword>
<name>A0A0S3SIC1_PHAAN</name>
<organism evidence="2 3">
    <name type="scientific">Vigna angularis var. angularis</name>
    <dbReference type="NCBI Taxonomy" id="157739"/>
    <lineage>
        <taxon>Eukaryota</taxon>
        <taxon>Viridiplantae</taxon>
        <taxon>Streptophyta</taxon>
        <taxon>Embryophyta</taxon>
        <taxon>Tracheophyta</taxon>
        <taxon>Spermatophyta</taxon>
        <taxon>Magnoliopsida</taxon>
        <taxon>eudicotyledons</taxon>
        <taxon>Gunneridae</taxon>
        <taxon>Pentapetalae</taxon>
        <taxon>rosids</taxon>
        <taxon>fabids</taxon>
        <taxon>Fabales</taxon>
        <taxon>Fabaceae</taxon>
        <taxon>Papilionoideae</taxon>
        <taxon>50 kb inversion clade</taxon>
        <taxon>NPAAA clade</taxon>
        <taxon>indigoferoid/millettioid clade</taxon>
        <taxon>Phaseoleae</taxon>
        <taxon>Vigna</taxon>
    </lineage>
</organism>
<reference evidence="2 3" key="1">
    <citation type="journal article" date="2015" name="Sci. Rep.">
        <title>The power of single molecule real-time sequencing technology in the de novo assembly of a eukaryotic genome.</title>
        <authorList>
            <person name="Sakai H."/>
            <person name="Naito K."/>
            <person name="Ogiso-Tanaka E."/>
            <person name="Takahashi Y."/>
            <person name="Iseki K."/>
            <person name="Muto C."/>
            <person name="Satou K."/>
            <person name="Teruya K."/>
            <person name="Shiroma A."/>
            <person name="Shimoji M."/>
            <person name="Hirano T."/>
            <person name="Itoh T."/>
            <person name="Kaga A."/>
            <person name="Tomooka N."/>
        </authorList>
    </citation>
    <scope>NUCLEOTIDE SEQUENCE [LARGE SCALE GENOMIC DNA]</scope>
    <source>
        <strain evidence="3">cv. Shumari</strain>
    </source>
</reference>
<proteinExistence type="predicted"/>
<evidence type="ECO:0000256" key="1">
    <source>
        <dbReference type="SAM" id="SignalP"/>
    </source>
</evidence>
<accession>A0A0S3SIC1</accession>
<evidence type="ECO:0008006" key="4">
    <source>
        <dbReference type="Google" id="ProtNLM"/>
    </source>
</evidence>